<dbReference type="KEGG" id="buz:AYM40_07220"/>
<reference evidence="2 3" key="1">
    <citation type="journal article" date="2016" name="Gene">
        <title>PacBio SMRT assembly of a complex multi-replicon genome reveals chlorocatechol degradative operon in a region of genome plasticity.</title>
        <authorList>
            <person name="Ricker N."/>
            <person name="Shen S.Y."/>
            <person name="Goordial J."/>
            <person name="Jin S."/>
            <person name="Fulthorpe R.R."/>
        </authorList>
    </citation>
    <scope>NUCLEOTIDE SEQUENCE [LARGE SCALE GENOMIC DNA]</scope>
    <source>
        <strain evidence="2 3">OLGA172</strain>
    </source>
</reference>
<dbReference type="InterPro" id="IPR004360">
    <property type="entry name" value="Glyas_Fos-R_dOase_dom"/>
</dbReference>
<gene>
    <name evidence="2" type="ORF">AYM40_07220</name>
</gene>
<evidence type="ECO:0000313" key="2">
    <source>
        <dbReference type="EMBL" id="ANB72178.1"/>
    </source>
</evidence>
<evidence type="ECO:0000259" key="1">
    <source>
        <dbReference type="PROSITE" id="PS51819"/>
    </source>
</evidence>
<dbReference type="RefSeq" id="WP_063495616.1">
    <property type="nucleotide sequence ID" value="NZ_CP014578.1"/>
</dbReference>
<evidence type="ECO:0000313" key="3">
    <source>
        <dbReference type="Proteomes" id="UP000076852"/>
    </source>
</evidence>
<dbReference type="InterPro" id="IPR029068">
    <property type="entry name" value="Glyas_Bleomycin-R_OHBP_Dase"/>
</dbReference>
<feature type="domain" description="VOC" evidence="1">
    <location>
        <begin position="11"/>
        <end position="143"/>
    </location>
</feature>
<name>A0A160FJQ4_9BURK</name>
<dbReference type="Gene3D" id="3.10.180.10">
    <property type="entry name" value="2,3-Dihydroxybiphenyl 1,2-Dioxygenase, domain 1"/>
    <property type="match status" value="1"/>
</dbReference>
<dbReference type="STRING" id="1804984.AYM40_07220"/>
<dbReference type="OrthoDB" id="5430221at2"/>
<dbReference type="AlphaFoldDB" id="A0A160FJQ4"/>
<keyword evidence="3" id="KW-1185">Reference proteome</keyword>
<dbReference type="EMBL" id="CP014578">
    <property type="protein sequence ID" value="ANB72178.1"/>
    <property type="molecule type" value="Genomic_DNA"/>
</dbReference>
<organism evidence="2 3">
    <name type="scientific">Paraburkholderia phytofirmans OLGA172</name>
    <dbReference type="NCBI Taxonomy" id="1417228"/>
    <lineage>
        <taxon>Bacteria</taxon>
        <taxon>Pseudomonadati</taxon>
        <taxon>Pseudomonadota</taxon>
        <taxon>Betaproteobacteria</taxon>
        <taxon>Burkholderiales</taxon>
        <taxon>Burkholderiaceae</taxon>
        <taxon>Paraburkholderia</taxon>
    </lineage>
</organism>
<dbReference type="Pfam" id="PF00903">
    <property type="entry name" value="Glyoxalase"/>
    <property type="match status" value="1"/>
</dbReference>
<protein>
    <recommendedName>
        <fullName evidence="1">VOC domain-containing protein</fullName>
    </recommendedName>
</protein>
<dbReference type="InterPro" id="IPR037523">
    <property type="entry name" value="VOC_core"/>
</dbReference>
<dbReference type="PROSITE" id="PS51819">
    <property type="entry name" value="VOC"/>
    <property type="match status" value="1"/>
</dbReference>
<dbReference type="SUPFAM" id="SSF54593">
    <property type="entry name" value="Glyoxalase/Bleomycin resistance protein/Dihydroxybiphenyl dioxygenase"/>
    <property type="match status" value="1"/>
</dbReference>
<sequence length="209" mass="23594">MFNTEIVVHPKLQHIALLTGNLTILLEWYGKVLGMRIVHQSDNTTGATEEGVPRVRAAFVSNDEISHRIAILEVPGLTEDPERARHHRIQHFAFEFGTLDDLLGSYVRLKALGIIPAFCVDEGPQTSFYYEDPDRNLVEINVSNYSDRWAALEHMETSPDFARRPLGVYVDPDKLIVAREAGAAPWDMHKRAWSGEFAQGKPFDPTTLL</sequence>
<proteinExistence type="predicted"/>
<accession>A0A160FJQ4</accession>
<dbReference type="Proteomes" id="UP000076852">
    <property type="component" value="Chromosome 1"/>
</dbReference>